<gene>
    <name evidence="2" type="ORF">SAMN04487924_10263</name>
</gene>
<name>A0A1H3Y5Y5_9BACE</name>
<reference evidence="2 3" key="1">
    <citation type="submission" date="2016-10" db="EMBL/GenBank/DDBJ databases">
        <authorList>
            <person name="de Groot N.N."/>
        </authorList>
    </citation>
    <scope>NUCLEOTIDE SEQUENCE [LARGE SCALE GENOMIC DNA]</scope>
    <source>
        <strain evidence="2 3">NLAE-zl-G339</strain>
    </source>
</reference>
<protein>
    <submittedName>
        <fullName evidence="2">Uncharacterized protein</fullName>
    </submittedName>
</protein>
<evidence type="ECO:0000313" key="2">
    <source>
        <dbReference type="EMBL" id="SEA06268.1"/>
    </source>
</evidence>
<keyword evidence="1" id="KW-1133">Transmembrane helix</keyword>
<dbReference type="EMBL" id="FNRP01000002">
    <property type="protein sequence ID" value="SEA06268.1"/>
    <property type="molecule type" value="Genomic_DNA"/>
</dbReference>
<evidence type="ECO:0000313" key="3">
    <source>
        <dbReference type="Proteomes" id="UP000183040"/>
    </source>
</evidence>
<dbReference type="AlphaFoldDB" id="A0A1H3Y5Y5"/>
<accession>A0A1H3Y5Y5</accession>
<feature type="transmembrane region" description="Helical" evidence="1">
    <location>
        <begin position="94"/>
        <end position="118"/>
    </location>
</feature>
<keyword evidence="1" id="KW-0812">Transmembrane</keyword>
<sequence length="120" mass="14203">MSIPNLIPHKTLYISGYIYSYYAFVFIFEFPEHISKHILQFHTFFFMYNLILGSRNDIINRMFMEKISAIPKPEIGVRILLSQEVGVKKHNEDFLILTVLLCLFMLCWIFAFLNFIGIDV</sequence>
<proteinExistence type="predicted"/>
<evidence type="ECO:0000256" key="1">
    <source>
        <dbReference type="SAM" id="Phobius"/>
    </source>
</evidence>
<organism evidence="2 3">
    <name type="scientific">Bacteroides xylanisolvens</name>
    <dbReference type="NCBI Taxonomy" id="371601"/>
    <lineage>
        <taxon>Bacteria</taxon>
        <taxon>Pseudomonadati</taxon>
        <taxon>Bacteroidota</taxon>
        <taxon>Bacteroidia</taxon>
        <taxon>Bacteroidales</taxon>
        <taxon>Bacteroidaceae</taxon>
        <taxon>Bacteroides</taxon>
    </lineage>
</organism>
<keyword evidence="1" id="KW-0472">Membrane</keyword>
<dbReference type="Proteomes" id="UP000183040">
    <property type="component" value="Unassembled WGS sequence"/>
</dbReference>
<feature type="transmembrane region" description="Helical" evidence="1">
    <location>
        <begin position="12"/>
        <end position="31"/>
    </location>
</feature>